<comment type="function">
    <text evidence="9">Part of the Sec protein translocase complex. Interacts with the SecYEG preprotein conducting channel. SecDF uses the proton motive force (PMF) to complete protein translocation after the ATP-dependent function of SecA.</text>
</comment>
<dbReference type="Pfam" id="PF22599">
    <property type="entry name" value="SecDF_P1_head"/>
    <property type="match status" value="1"/>
</dbReference>
<keyword evidence="4 9" id="KW-0812">Transmembrane</keyword>
<dbReference type="GO" id="GO:0065002">
    <property type="term" value="P:intracellular protein transmembrane transport"/>
    <property type="evidence" value="ECO:0007669"/>
    <property type="project" value="UniProtKB-UniRule"/>
</dbReference>
<proteinExistence type="inferred from homology"/>
<name>A0A0G0QPZ8_9BACT</name>
<keyword evidence="3 9" id="KW-1003">Cell membrane</keyword>
<evidence type="ECO:0000256" key="8">
    <source>
        <dbReference type="ARBA" id="ARBA00023136"/>
    </source>
</evidence>
<evidence type="ECO:0000256" key="1">
    <source>
        <dbReference type="ARBA" id="ARBA00004651"/>
    </source>
</evidence>
<dbReference type="InterPro" id="IPR022813">
    <property type="entry name" value="SecD/SecF_arch_bac"/>
</dbReference>
<keyword evidence="6 9" id="KW-1133">Transmembrane helix</keyword>
<keyword evidence="5 9" id="KW-0653">Protein transport</keyword>
<protein>
    <recommendedName>
        <fullName evidence="9">Protein translocase subunit SecD</fullName>
    </recommendedName>
</protein>
<evidence type="ECO:0000256" key="6">
    <source>
        <dbReference type="ARBA" id="ARBA00022989"/>
    </source>
</evidence>
<dbReference type="Proteomes" id="UP000034881">
    <property type="component" value="Unassembled WGS sequence"/>
</dbReference>
<dbReference type="InterPro" id="IPR055344">
    <property type="entry name" value="SecD_SecF_C_bact"/>
</dbReference>
<dbReference type="GO" id="GO:0006605">
    <property type="term" value="P:protein targeting"/>
    <property type="evidence" value="ECO:0007669"/>
    <property type="project" value="UniProtKB-UniRule"/>
</dbReference>
<evidence type="ECO:0000256" key="5">
    <source>
        <dbReference type="ARBA" id="ARBA00022927"/>
    </source>
</evidence>
<dbReference type="EMBL" id="LBYB01000004">
    <property type="protein sequence ID" value="KKR42173.1"/>
    <property type="molecule type" value="Genomic_DNA"/>
</dbReference>
<comment type="caution">
    <text evidence="13">The sequence shown here is derived from an EMBL/GenBank/DDBJ whole genome shotgun (WGS) entry which is preliminary data.</text>
</comment>
<keyword evidence="8 9" id="KW-0472">Membrane</keyword>
<evidence type="ECO:0000256" key="7">
    <source>
        <dbReference type="ARBA" id="ARBA00023010"/>
    </source>
</evidence>
<dbReference type="InterPro" id="IPR054384">
    <property type="entry name" value="SecDF_P1_head"/>
</dbReference>
<dbReference type="InterPro" id="IPR005791">
    <property type="entry name" value="SecD"/>
</dbReference>
<dbReference type="Gene3D" id="3.30.1360.200">
    <property type="match status" value="1"/>
</dbReference>
<evidence type="ECO:0000313" key="13">
    <source>
        <dbReference type="EMBL" id="KKR42173.1"/>
    </source>
</evidence>
<feature type="transmembrane region" description="Helical" evidence="9">
    <location>
        <begin position="302"/>
        <end position="322"/>
    </location>
</feature>
<evidence type="ECO:0000256" key="3">
    <source>
        <dbReference type="ARBA" id="ARBA00022475"/>
    </source>
</evidence>
<dbReference type="GO" id="GO:0043952">
    <property type="term" value="P:protein transport by the Sec complex"/>
    <property type="evidence" value="ECO:0007669"/>
    <property type="project" value="UniProtKB-UniRule"/>
</dbReference>
<dbReference type="InterPro" id="IPR048634">
    <property type="entry name" value="SecD_SecF_C"/>
</dbReference>
<dbReference type="GO" id="GO:0005886">
    <property type="term" value="C:plasma membrane"/>
    <property type="evidence" value="ECO:0007669"/>
    <property type="project" value="UniProtKB-SubCell"/>
</dbReference>
<reference evidence="13 14" key="1">
    <citation type="journal article" date="2015" name="Nature">
        <title>rRNA introns, odd ribosomes, and small enigmatic genomes across a large radiation of phyla.</title>
        <authorList>
            <person name="Brown C.T."/>
            <person name="Hug L.A."/>
            <person name="Thomas B.C."/>
            <person name="Sharon I."/>
            <person name="Castelle C.J."/>
            <person name="Singh A."/>
            <person name="Wilkins M.J."/>
            <person name="Williams K.H."/>
            <person name="Banfield J.F."/>
        </authorList>
    </citation>
    <scope>NUCLEOTIDE SEQUENCE [LARGE SCALE GENOMIC DNA]</scope>
</reference>
<feature type="transmembrane region" description="Helical" evidence="9">
    <location>
        <begin position="5"/>
        <end position="25"/>
    </location>
</feature>
<dbReference type="PANTHER" id="PTHR30081:SF1">
    <property type="entry name" value="PROTEIN TRANSLOCASE SUBUNIT SECD"/>
    <property type="match status" value="1"/>
</dbReference>
<feature type="transmembrane region" description="Helical" evidence="9">
    <location>
        <begin position="399"/>
        <end position="421"/>
    </location>
</feature>
<comment type="subunit">
    <text evidence="9">Forms a complex with SecF. Part of the essential Sec protein translocation apparatus which comprises SecA, SecYEG and auxiliary proteins SecDF. Other proteins may also be involved.</text>
</comment>
<feature type="domain" description="SecDF P1 head subdomain" evidence="12">
    <location>
        <begin position="152"/>
        <end position="252"/>
    </location>
</feature>
<dbReference type="GO" id="GO:0015450">
    <property type="term" value="F:protein-transporting ATPase activity"/>
    <property type="evidence" value="ECO:0007669"/>
    <property type="project" value="InterPro"/>
</dbReference>
<dbReference type="HAMAP" id="MF_01463_B">
    <property type="entry name" value="SecD_B"/>
    <property type="match status" value="1"/>
</dbReference>
<accession>A0A0G0QPZ8</accession>
<dbReference type="Gene3D" id="1.20.1640.10">
    <property type="entry name" value="Multidrug efflux transporter AcrB transmembrane domain"/>
    <property type="match status" value="1"/>
</dbReference>
<evidence type="ECO:0000256" key="4">
    <source>
        <dbReference type="ARBA" id="ARBA00022692"/>
    </source>
</evidence>
<dbReference type="PANTHER" id="PTHR30081">
    <property type="entry name" value="PROTEIN-EXPORT MEMBRANE PROTEIN SEC"/>
    <property type="match status" value="1"/>
</dbReference>
<dbReference type="SUPFAM" id="SSF82866">
    <property type="entry name" value="Multidrug efflux transporter AcrB transmembrane domain"/>
    <property type="match status" value="1"/>
</dbReference>
<dbReference type="Pfam" id="PF07549">
    <property type="entry name" value="Sec_GG"/>
    <property type="match status" value="1"/>
</dbReference>
<feature type="transmembrane region" description="Helical" evidence="9">
    <location>
        <begin position="275"/>
        <end position="295"/>
    </location>
</feature>
<feature type="domain" description="Protein translocase subunit SecDF P1" evidence="11">
    <location>
        <begin position="72"/>
        <end position="131"/>
    </location>
</feature>
<keyword evidence="2 9" id="KW-0813">Transport</keyword>
<dbReference type="InterPro" id="IPR022646">
    <property type="entry name" value="SecD/SecF_CS"/>
</dbReference>
<evidence type="ECO:0000256" key="9">
    <source>
        <dbReference type="HAMAP-Rule" id="MF_01463"/>
    </source>
</evidence>
<feature type="transmembrane region" description="Helical" evidence="9">
    <location>
        <begin position="371"/>
        <end position="393"/>
    </location>
</feature>
<evidence type="ECO:0000259" key="11">
    <source>
        <dbReference type="Pfam" id="PF21760"/>
    </source>
</evidence>
<evidence type="ECO:0000259" key="10">
    <source>
        <dbReference type="Pfam" id="PF02355"/>
    </source>
</evidence>
<evidence type="ECO:0000256" key="2">
    <source>
        <dbReference type="ARBA" id="ARBA00022448"/>
    </source>
</evidence>
<dbReference type="Pfam" id="PF21760">
    <property type="entry name" value="SecD_1st"/>
    <property type="match status" value="1"/>
</dbReference>
<gene>
    <name evidence="9" type="primary">secD</name>
    <name evidence="13" type="ORF">UT77_C0004G0157</name>
</gene>
<evidence type="ECO:0000259" key="12">
    <source>
        <dbReference type="Pfam" id="PF22599"/>
    </source>
</evidence>
<feature type="transmembrane region" description="Helical" evidence="9">
    <location>
        <begin position="328"/>
        <end position="350"/>
    </location>
</feature>
<dbReference type="PATRIC" id="fig|1618431.3.peg.725"/>
<dbReference type="AlphaFoldDB" id="A0A0G0QPZ8"/>
<dbReference type="InterPro" id="IPR048631">
    <property type="entry name" value="SecD_1st"/>
</dbReference>
<feature type="domain" description="Protein export membrane protein SecD/SecF C-terminal" evidence="10">
    <location>
        <begin position="254"/>
        <end position="429"/>
    </location>
</feature>
<dbReference type="Gene3D" id="3.30.70.3400">
    <property type="match status" value="1"/>
</dbReference>
<sequence length="434" mass="46645">MKPRAVLWIIVFITIISLFFNLPAFPKVKILGRSVNIDFPLKLGLDLQGGTQVVLEAQMDKIDPQNRDAALESAKNVIEKRVNLFGVSEALVQSSKIGDQRRILVELPGLKDASAAAAMIGKTAQLDFREQIATPSSEATRSAQALFDSFRPTGLTGADLKKAQVTFGSGNGKTGPQVSIEFTQEGASKFAEVTKRNINKPLAMFLDNAPISWPPPVVQQEIIGGNAVITGNFTTDEAKNLAIQLNAGALPVPIKILEQRSIGPTLGAESVNKSLVAGIIGLAIVAVYMGAYYGVLGLIADVALIIYTILILAIFKTGLFILPPVTLTLAGIAGFILSIGMAVDANILIFERMKEEIRWGKGKTTALELGFKRAWSSIWASNVSSLITAAILYGMGTSLIRGFAITLAIGVMVSMFTSYVVTRTFLRYVISEKR</sequence>
<evidence type="ECO:0000313" key="14">
    <source>
        <dbReference type="Proteomes" id="UP000034881"/>
    </source>
</evidence>
<dbReference type="Pfam" id="PF02355">
    <property type="entry name" value="SecD_SecF_C"/>
    <property type="match status" value="1"/>
</dbReference>
<comment type="subcellular location">
    <subcellularLocation>
        <location evidence="1 9">Cell membrane</location>
        <topology evidence="1 9">Multi-pass membrane protein</topology>
    </subcellularLocation>
</comment>
<dbReference type="NCBIfam" id="TIGR01129">
    <property type="entry name" value="secD"/>
    <property type="match status" value="1"/>
</dbReference>
<dbReference type="NCBIfam" id="TIGR00916">
    <property type="entry name" value="2A0604s01"/>
    <property type="match status" value="1"/>
</dbReference>
<keyword evidence="7 9" id="KW-0811">Translocation</keyword>
<organism evidence="13 14">
    <name type="scientific">Candidatus Daviesbacteria bacterium GW2011_GWC2_40_12</name>
    <dbReference type="NCBI Taxonomy" id="1618431"/>
    <lineage>
        <taxon>Bacteria</taxon>
        <taxon>Candidatus Daviesiibacteriota</taxon>
    </lineage>
</organism>
<comment type="similarity">
    <text evidence="9">Belongs to the SecD/SecF family. SecD subfamily.</text>
</comment>